<geneLocation type="plasmid" evidence="1 2">
    <name>p_unnamed1</name>
</geneLocation>
<gene>
    <name evidence="1" type="ORF">N8A98_00215</name>
</gene>
<proteinExistence type="predicted"/>
<evidence type="ECO:0000313" key="2">
    <source>
        <dbReference type="Proteomes" id="UP001061862"/>
    </source>
</evidence>
<keyword evidence="1" id="KW-0614">Plasmid</keyword>
<keyword evidence="2" id="KW-1185">Reference proteome</keyword>
<dbReference type="RefSeq" id="WP_113122769.1">
    <property type="nucleotide sequence ID" value="NZ_CP104964.1"/>
</dbReference>
<dbReference type="SUPFAM" id="SSF50346">
    <property type="entry name" value="PRC-barrel domain"/>
    <property type="match status" value="1"/>
</dbReference>
<accession>A0ABY6C6W1</accession>
<dbReference type="Proteomes" id="UP001061862">
    <property type="component" value="Plasmid p_unnamed1"/>
</dbReference>
<organism evidence="1 2">
    <name type="scientific">Devosia neptuniae</name>
    <dbReference type="NCBI Taxonomy" id="191302"/>
    <lineage>
        <taxon>Bacteria</taxon>
        <taxon>Pseudomonadati</taxon>
        <taxon>Pseudomonadota</taxon>
        <taxon>Alphaproteobacteria</taxon>
        <taxon>Hyphomicrobiales</taxon>
        <taxon>Devosiaceae</taxon>
        <taxon>Devosia</taxon>
    </lineage>
</organism>
<dbReference type="InterPro" id="IPR018684">
    <property type="entry name" value="DUF2171"/>
</dbReference>
<dbReference type="InterPro" id="IPR011033">
    <property type="entry name" value="PRC_barrel-like_sf"/>
</dbReference>
<evidence type="ECO:0000313" key="1">
    <source>
        <dbReference type="EMBL" id="UXN67984.1"/>
    </source>
</evidence>
<sequence>MSELSNIAKGMTVVGADGAKIGVVAAVVDQRIQLEANDVGDHAGQSHFIPGGLVADVEGDTVRLSATGANAVLLDENEDGTMAD</sequence>
<dbReference type="EMBL" id="CP104964">
    <property type="protein sequence ID" value="UXN67984.1"/>
    <property type="molecule type" value="Genomic_DNA"/>
</dbReference>
<dbReference type="Pfam" id="PF09939">
    <property type="entry name" value="DUF2171"/>
    <property type="match status" value="1"/>
</dbReference>
<name>A0ABY6C6W1_9HYPH</name>
<protein>
    <submittedName>
        <fullName evidence="1">DUF2171 domain-containing protein</fullName>
    </submittedName>
</protein>
<reference evidence="1 2" key="1">
    <citation type="submission" date="2022-09" db="EMBL/GenBank/DDBJ databases">
        <title>Interaction between co-microsymbionts with complementary sets of symbiotic genes in legume-rhizobium systems.</title>
        <authorList>
            <person name="Safronova V."/>
            <person name="Sazanova A."/>
            <person name="Afonin A."/>
            <person name="Chirak E."/>
        </authorList>
    </citation>
    <scope>NUCLEOTIDE SEQUENCE [LARGE SCALE GENOMIC DNA]</scope>
    <source>
        <strain evidence="1 2">A18/4-1</strain>
        <plasmid evidence="1 2">p_unnamed1</plasmid>
    </source>
</reference>